<comment type="caution">
    <text evidence="2">The sequence shown here is derived from an EMBL/GenBank/DDBJ whole genome shotgun (WGS) entry which is preliminary data.</text>
</comment>
<protein>
    <submittedName>
        <fullName evidence="2">Helix-turn-helix transcriptional regulator</fullName>
    </submittedName>
</protein>
<dbReference type="InterPro" id="IPR001387">
    <property type="entry name" value="Cro/C1-type_HTH"/>
</dbReference>
<name>A0A4Z0RMQ0_WEICO</name>
<proteinExistence type="predicted"/>
<evidence type="ECO:0000313" key="1">
    <source>
        <dbReference type="EMBL" id="MBJ7632729.1"/>
    </source>
</evidence>
<evidence type="ECO:0000313" key="2">
    <source>
        <dbReference type="EMBL" id="MBJ7639212.1"/>
    </source>
</evidence>
<dbReference type="Proteomes" id="UP000728106">
    <property type="component" value="Unassembled WGS sequence"/>
</dbReference>
<dbReference type="Proteomes" id="UP000808038">
    <property type="component" value="Unassembled WGS sequence"/>
</dbReference>
<dbReference type="EMBL" id="JAAOCP010000008">
    <property type="protein sequence ID" value="MBJ7639212.1"/>
    <property type="molecule type" value="Genomic_DNA"/>
</dbReference>
<dbReference type="RefSeq" id="WP_135391156.1">
    <property type="nucleotide sequence ID" value="NZ_CP120516.1"/>
</dbReference>
<dbReference type="EMBL" id="JAAOCX010000007">
    <property type="protein sequence ID" value="MBJ7632729.1"/>
    <property type="molecule type" value="Genomic_DNA"/>
</dbReference>
<keyword evidence="3" id="KW-1185">Reference proteome</keyword>
<accession>A0A4Z0RMQ0</accession>
<reference evidence="2" key="1">
    <citation type="submission" date="2020-02" db="EMBL/GenBank/DDBJ databases">
        <authorList>
            <person name="Fontana A."/>
            <person name="Patrone V."/>
            <person name="Morelli L."/>
        </authorList>
    </citation>
    <scope>NUCLEOTIDE SEQUENCE</scope>
    <source>
        <strain evidence="1">CCUG 30943</strain>
        <strain evidence="2">CCUG 43002</strain>
    </source>
</reference>
<gene>
    <name evidence="2" type="ORF">HAU20_07430</name>
    <name evidence="1" type="ORF">HAU43_06485</name>
</gene>
<organism evidence="2 3">
    <name type="scientific">Weissella confusa</name>
    <name type="common">Lactobacillus confusus</name>
    <dbReference type="NCBI Taxonomy" id="1583"/>
    <lineage>
        <taxon>Bacteria</taxon>
        <taxon>Bacillati</taxon>
        <taxon>Bacillota</taxon>
        <taxon>Bacilli</taxon>
        <taxon>Lactobacillales</taxon>
        <taxon>Lactobacillaceae</taxon>
        <taxon>Weissella</taxon>
    </lineage>
</organism>
<sequence length="620" mass="72904">MTQMIAERINEIRKNKNVSVQTIVDNGISKSKYFAFIRGERDLAISDLQILMDVLTISFAELVVDTDVVQAPFTLNLLRARDLTLTELEVYQKALWEKYQRTQLVAYFQYNLAFQYLIAHKQEVDCKPFVTAIYEELKDYQLFTFFEIQLFSIIADKLTPKRFYRMYEIFTKSIGIFAGYMPMPIYLTILRIHYYALVHLMRPTLKSLPTMLFVLDAIINQPARPSNVELFMLRQFAKMLKSYYIENSPAAERQFAEWIAVAVKRGSQEVRMTYDTMSFPGLWQALTMKRHHMKHDAPSMFSTTYDDLPKAEMPDSFGVALRYLIKGKHINSSELTQYGVTRSKLYRIIHQEVAIRLEDLFDMMRYLRLLPADLTVFFQVNPNSKAKNRFAAFDVNPYDYQTVAEQALAEYGRTGNHADYETALEFQVYVNQQLSDFDPTSIIQIDLAKTITEYLLHLDEWHEAEHRLVTYSFVDLDNVDLIIKRLGIADEYMHNRQVFRAPISSVLNNAEFVLLKYLLEDNREAFDRILKIAEGEVQRDPRIFTFATWRWRLDVYRVYQMFFDYPEVGLAAFEDFVCDYQHLTGNQLFKNERNFIADTLRHHFNLITGIAQMQNDSLDE</sequence>
<reference evidence="2 3" key="2">
    <citation type="journal article" date="2021" name="Int. J. Food Microbiol.">
        <title>Safety demonstration of a microbial species for use in the food chain: Weissella confusa.</title>
        <authorList>
            <person name="Bourdichon F."/>
            <person name="Patrone V."/>
            <person name="Fontana A."/>
            <person name="Milani G."/>
            <person name="Morelli L."/>
        </authorList>
    </citation>
    <scope>NUCLEOTIDE SEQUENCE [LARGE SCALE GENOMIC DNA]</scope>
    <source>
        <strain evidence="1">CCUG 30943</strain>
        <strain evidence="2 3">CCUG 43002</strain>
    </source>
</reference>
<evidence type="ECO:0000313" key="3">
    <source>
        <dbReference type="Proteomes" id="UP000728106"/>
    </source>
</evidence>
<dbReference type="AlphaFoldDB" id="A0A4Z0RMQ0"/>
<dbReference type="CDD" id="cd00093">
    <property type="entry name" value="HTH_XRE"/>
    <property type="match status" value="1"/>
</dbReference>